<proteinExistence type="predicted"/>
<keyword evidence="1" id="KW-1185">Reference proteome</keyword>
<sequence>MDILNNKNRNMLRELYKNIECQVDVVLKCSGFCKCPNNLRVNAAQSSLDQSVTVNLDSNRQAFGKIAENLRKTTNRDVCGKVMSLILIA</sequence>
<dbReference type="Proteomes" id="UP000887565">
    <property type="component" value="Unplaced"/>
</dbReference>
<protein>
    <submittedName>
        <fullName evidence="2">Uncharacterized protein</fullName>
    </submittedName>
</protein>
<dbReference type="WBParaSite" id="nRc.2.0.1.t43459-RA">
    <property type="protein sequence ID" value="nRc.2.0.1.t43459-RA"/>
    <property type="gene ID" value="nRc.2.0.1.g43459"/>
</dbReference>
<dbReference type="AlphaFoldDB" id="A0A915KY98"/>
<evidence type="ECO:0000313" key="1">
    <source>
        <dbReference type="Proteomes" id="UP000887565"/>
    </source>
</evidence>
<organism evidence="1 2">
    <name type="scientific">Romanomermis culicivorax</name>
    <name type="common">Nematode worm</name>
    <dbReference type="NCBI Taxonomy" id="13658"/>
    <lineage>
        <taxon>Eukaryota</taxon>
        <taxon>Metazoa</taxon>
        <taxon>Ecdysozoa</taxon>
        <taxon>Nematoda</taxon>
        <taxon>Enoplea</taxon>
        <taxon>Dorylaimia</taxon>
        <taxon>Mermithida</taxon>
        <taxon>Mermithoidea</taxon>
        <taxon>Mermithidae</taxon>
        <taxon>Romanomermis</taxon>
    </lineage>
</organism>
<reference evidence="2" key="1">
    <citation type="submission" date="2022-11" db="UniProtKB">
        <authorList>
            <consortium name="WormBaseParasite"/>
        </authorList>
    </citation>
    <scope>IDENTIFICATION</scope>
</reference>
<accession>A0A915KY98</accession>
<name>A0A915KY98_ROMCU</name>
<evidence type="ECO:0000313" key="2">
    <source>
        <dbReference type="WBParaSite" id="nRc.2.0.1.t43459-RA"/>
    </source>
</evidence>